<dbReference type="AlphaFoldDB" id="A0A931MH09"/>
<dbReference type="EMBL" id="JADWYS010000001">
    <property type="protein sequence ID" value="MBG9388517.1"/>
    <property type="molecule type" value="Genomic_DNA"/>
</dbReference>
<keyword evidence="3" id="KW-1185">Reference proteome</keyword>
<feature type="domain" description="DUF8198" evidence="1">
    <location>
        <begin position="22"/>
        <end position="229"/>
    </location>
</feature>
<comment type="caution">
    <text evidence="2">The sequence shown here is derived from an EMBL/GenBank/DDBJ whole genome shotgun (WGS) entry which is preliminary data.</text>
</comment>
<name>A0A931MH09_9BURK</name>
<dbReference type="Proteomes" id="UP000651050">
    <property type="component" value="Unassembled WGS sequence"/>
</dbReference>
<dbReference type="NCBIfam" id="NF047641">
    <property type="entry name" value="FFLEE_fam"/>
    <property type="match status" value="1"/>
</dbReference>
<evidence type="ECO:0000259" key="1">
    <source>
        <dbReference type="Pfam" id="PF26621"/>
    </source>
</evidence>
<organism evidence="2 3">
    <name type="scientific">Caenimonas aquaedulcis</name>
    <dbReference type="NCBI Taxonomy" id="2793270"/>
    <lineage>
        <taxon>Bacteria</taxon>
        <taxon>Pseudomonadati</taxon>
        <taxon>Pseudomonadota</taxon>
        <taxon>Betaproteobacteria</taxon>
        <taxon>Burkholderiales</taxon>
        <taxon>Comamonadaceae</taxon>
        <taxon>Caenimonas</taxon>
    </lineage>
</organism>
<evidence type="ECO:0000313" key="2">
    <source>
        <dbReference type="EMBL" id="MBG9388517.1"/>
    </source>
</evidence>
<dbReference type="InterPro" id="IPR058063">
    <property type="entry name" value="FFLEE_fam"/>
</dbReference>
<dbReference type="InterPro" id="IPR058511">
    <property type="entry name" value="DUF8198"/>
</dbReference>
<sequence>MEAARQIRDAVARVSLLRQAFDQRPGLRDAVREVKRFQSRRFAGTYADLLRGGPHADASRFFLDELYSDKDYTERDAQFSRIAGAIERFFPHQVVDTSVALADLHALTEDLDQAMALAWLHTCAGAASEASRYVCAWRAVGRRQDRLQQLEVVMRIGREMAHLTRTPGLRLMLKMMRGPAMAAGMASLQRFLESGFDHFASMARHPGQVESFLEIIRTRETALLTDLFDAPLVACETELARTLGQAP</sequence>
<gene>
    <name evidence="2" type="ORF">I5803_10825</name>
</gene>
<proteinExistence type="predicted"/>
<accession>A0A931MH09</accession>
<dbReference type="Pfam" id="PF26621">
    <property type="entry name" value="DUF8198"/>
    <property type="match status" value="1"/>
</dbReference>
<dbReference type="RefSeq" id="WP_196986372.1">
    <property type="nucleotide sequence ID" value="NZ_JADWYS010000001.1"/>
</dbReference>
<reference evidence="2" key="1">
    <citation type="submission" date="2020-11" db="EMBL/GenBank/DDBJ databases">
        <title>Bacterial whole genome sequence for Caenimonas sp. DR4.4.</title>
        <authorList>
            <person name="Le V."/>
            <person name="Ko S.-R."/>
            <person name="Ahn C.-Y."/>
            <person name="Oh H.-M."/>
        </authorList>
    </citation>
    <scope>NUCLEOTIDE SEQUENCE</scope>
    <source>
        <strain evidence="2">DR4.4</strain>
    </source>
</reference>
<evidence type="ECO:0000313" key="3">
    <source>
        <dbReference type="Proteomes" id="UP000651050"/>
    </source>
</evidence>
<protein>
    <recommendedName>
        <fullName evidence="1">DUF8198 domain-containing protein</fullName>
    </recommendedName>
</protein>